<name>A0A0N5BKS7_STREA</name>
<evidence type="ECO:0000256" key="6">
    <source>
        <dbReference type="RuleBase" id="RU280813"/>
    </source>
</evidence>
<evidence type="ECO:0000259" key="7">
    <source>
        <dbReference type="PROSITE" id="PS50262"/>
    </source>
</evidence>
<keyword evidence="8" id="KW-1185">Reference proteome</keyword>
<organism evidence="8 9">
    <name type="scientific">Strongyloides papillosus</name>
    <name type="common">Intestinal threadworm</name>
    <dbReference type="NCBI Taxonomy" id="174720"/>
    <lineage>
        <taxon>Eukaryota</taxon>
        <taxon>Metazoa</taxon>
        <taxon>Ecdysozoa</taxon>
        <taxon>Nematoda</taxon>
        <taxon>Chromadorea</taxon>
        <taxon>Rhabditida</taxon>
        <taxon>Tylenchina</taxon>
        <taxon>Panagrolaimomorpha</taxon>
        <taxon>Strongyloidoidea</taxon>
        <taxon>Strongyloididae</taxon>
        <taxon>Strongyloides</taxon>
    </lineage>
</organism>
<evidence type="ECO:0000256" key="3">
    <source>
        <dbReference type="ARBA" id="ARBA00022692"/>
    </source>
</evidence>
<evidence type="ECO:0000256" key="5">
    <source>
        <dbReference type="ARBA" id="ARBA00023136"/>
    </source>
</evidence>
<feature type="transmembrane region" description="Helical" evidence="6">
    <location>
        <begin position="87"/>
        <end position="109"/>
    </location>
</feature>
<reference evidence="9" key="1">
    <citation type="submission" date="2017-02" db="UniProtKB">
        <authorList>
            <consortium name="WormBaseParasite"/>
        </authorList>
    </citation>
    <scope>IDENTIFICATION</scope>
</reference>
<dbReference type="CDD" id="cd00637">
    <property type="entry name" value="7tm_classA_rhodopsin-like"/>
    <property type="match status" value="1"/>
</dbReference>
<feature type="transmembrane region" description="Helical" evidence="6">
    <location>
        <begin position="13"/>
        <end position="31"/>
    </location>
</feature>
<evidence type="ECO:0000256" key="4">
    <source>
        <dbReference type="ARBA" id="ARBA00022989"/>
    </source>
</evidence>
<feature type="transmembrane region" description="Helical" evidence="6">
    <location>
        <begin position="257"/>
        <end position="276"/>
    </location>
</feature>
<dbReference type="InterPro" id="IPR000609">
    <property type="entry name" value="7TM_GPCR_serpentine_rcpt_Srg"/>
</dbReference>
<dbReference type="SUPFAM" id="SSF81321">
    <property type="entry name" value="Family A G protein-coupled receptor-like"/>
    <property type="match status" value="1"/>
</dbReference>
<keyword evidence="4 6" id="KW-1133">Transmembrane helix</keyword>
<comment type="similarity">
    <text evidence="2 6">Belongs to the nematode receptor-like protein srg family.</text>
</comment>
<evidence type="ECO:0000256" key="2">
    <source>
        <dbReference type="ARBA" id="ARBA00005692"/>
    </source>
</evidence>
<accession>A0A0N5BKS7</accession>
<feature type="transmembrane region" description="Helical" evidence="6">
    <location>
        <begin position="43"/>
        <end position="67"/>
    </location>
</feature>
<dbReference type="GO" id="GO:0007606">
    <property type="term" value="P:sensory perception of chemical stimulus"/>
    <property type="evidence" value="ECO:0007669"/>
    <property type="project" value="UniProtKB-UniRule"/>
</dbReference>
<dbReference type="GO" id="GO:0004888">
    <property type="term" value="F:transmembrane signaling receptor activity"/>
    <property type="evidence" value="ECO:0007669"/>
    <property type="project" value="InterPro"/>
</dbReference>
<dbReference type="GO" id="GO:0016020">
    <property type="term" value="C:membrane"/>
    <property type="evidence" value="ECO:0007669"/>
    <property type="project" value="UniProtKB-SubCell"/>
</dbReference>
<dbReference type="AlphaFoldDB" id="A0A0N5BKS7"/>
<proteinExistence type="inferred from homology"/>
<evidence type="ECO:0000313" key="8">
    <source>
        <dbReference type="Proteomes" id="UP000046392"/>
    </source>
</evidence>
<sequence length="278" mass="32965">MIDIFLVIDIIQLIYKVPSMLLMMLSICTIIKEIKNKNINFNTQFYIIIVCKLTNEIVYIMTIFIFIKLPKWGFCNDFLENNGWMATIHFTLLAQETTFMFLITLLISINRYIAVKYPLSYKFYFSKSRTLLTLLSFIILSVIIGLGNILFNAKYVRVDLFDYIVPSFKSKNEIYYQLFYRIFLLGIISVATCTFNVMAILTLKKHNQNVNKYKKELFYIIYSVFIFITLIFVETYFVCRLISLKYEIKLLSNITNFFHVVAFDLTSVGDFYFLLYSW</sequence>
<evidence type="ECO:0000256" key="1">
    <source>
        <dbReference type="ARBA" id="ARBA00004141"/>
    </source>
</evidence>
<keyword evidence="3 6" id="KW-0812">Transmembrane</keyword>
<feature type="transmembrane region" description="Helical" evidence="6">
    <location>
        <begin position="130"/>
        <end position="151"/>
    </location>
</feature>
<keyword evidence="5 6" id="KW-0472">Membrane</keyword>
<dbReference type="Pfam" id="PF02118">
    <property type="entry name" value="Srg"/>
    <property type="match status" value="1"/>
</dbReference>
<feature type="transmembrane region" description="Helical" evidence="6">
    <location>
        <begin position="217"/>
        <end position="237"/>
    </location>
</feature>
<dbReference type="Proteomes" id="UP000046392">
    <property type="component" value="Unplaced"/>
</dbReference>
<dbReference type="WBParaSite" id="SPAL_0000653200.1">
    <property type="protein sequence ID" value="SPAL_0000653200.1"/>
    <property type="gene ID" value="SPAL_0000653200"/>
</dbReference>
<dbReference type="Gene3D" id="1.20.1070.10">
    <property type="entry name" value="Rhodopsin 7-helix transmembrane proteins"/>
    <property type="match status" value="1"/>
</dbReference>
<comment type="subcellular location">
    <subcellularLocation>
        <location evidence="1">Membrane</location>
        <topology evidence="1">Multi-pass membrane protein</topology>
    </subcellularLocation>
</comment>
<dbReference type="InterPro" id="IPR017452">
    <property type="entry name" value="GPCR_Rhodpsn_7TM"/>
</dbReference>
<protein>
    <recommendedName>
        <fullName evidence="6">Serpentine receptor class gamma</fullName>
    </recommendedName>
</protein>
<feature type="transmembrane region" description="Helical" evidence="6">
    <location>
        <begin position="178"/>
        <end position="201"/>
    </location>
</feature>
<evidence type="ECO:0000313" key="9">
    <source>
        <dbReference type="WBParaSite" id="SPAL_0000653200.1"/>
    </source>
</evidence>
<feature type="domain" description="G-protein coupled receptors family 1 profile" evidence="7">
    <location>
        <begin position="22"/>
        <end position="273"/>
    </location>
</feature>
<dbReference type="PROSITE" id="PS50262">
    <property type="entry name" value="G_PROTEIN_RECEP_F1_2"/>
    <property type="match status" value="1"/>
</dbReference>